<evidence type="ECO:0000313" key="6">
    <source>
        <dbReference type="Proteomes" id="UP000596192"/>
    </source>
</evidence>
<name>A0AAQ0BZQ9_9GAMM</name>
<dbReference type="PANTHER" id="PTHR38340:SF1">
    <property type="entry name" value="S-LAYER PROTEIN"/>
    <property type="match status" value="1"/>
</dbReference>
<accession>A0AAQ0BZQ9</accession>
<dbReference type="GO" id="GO:0005509">
    <property type="term" value="F:calcium ion binding"/>
    <property type="evidence" value="ECO:0007669"/>
    <property type="project" value="InterPro"/>
</dbReference>
<protein>
    <recommendedName>
        <fullName evidence="7">Calcium-binding protein</fullName>
    </recommendedName>
</protein>
<evidence type="ECO:0008006" key="7">
    <source>
        <dbReference type="Google" id="ProtNLM"/>
    </source>
</evidence>
<dbReference type="PROSITE" id="PS00330">
    <property type="entry name" value="HEMOLYSIN_CALCIUM"/>
    <property type="match status" value="2"/>
</dbReference>
<dbReference type="Pfam" id="PF00353">
    <property type="entry name" value="HemolysinCabind"/>
    <property type="match status" value="2"/>
</dbReference>
<feature type="compositionally biased region" description="Polar residues" evidence="4">
    <location>
        <begin position="41"/>
        <end position="50"/>
    </location>
</feature>
<dbReference type="Proteomes" id="UP000596192">
    <property type="component" value="Chromosome"/>
</dbReference>
<dbReference type="SUPFAM" id="SSF51120">
    <property type="entry name" value="beta-Roll"/>
    <property type="match status" value="1"/>
</dbReference>
<feature type="region of interest" description="Disordered" evidence="4">
    <location>
        <begin position="38"/>
        <end position="146"/>
    </location>
</feature>
<evidence type="ECO:0000256" key="3">
    <source>
        <dbReference type="ARBA" id="ARBA00022837"/>
    </source>
</evidence>
<dbReference type="Gene3D" id="2.150.10.10">
    <property type="entry name" value="Serralysin-like metalloprotease, C-terminal"/>
    <property type="match status" value="3"/>
</dbReference>
<dbReference type="InterPro" id="IPR011049">
    <property type="entry name" value="Serralysin-like_metalloprot_C"/>
</dbReference>
<feature type="compositionally biased region" description="Basic and acidic residues" evidence="4">
    <location>
        <begin position="130"/>
        <end position="139"/>
    </location>
</feature>
<dbReference type="InterPro" id="IPR018511">
    <property type="entry name" value="Hemolysin-typ_Ca-bd_CS"/>
</dbReference>
<evidence type="ECO:0000256" key="2">
    <source>
        <dbReference type="ARBA" id="ARBA00022525"/>
    </source>
</evidence>
<evidence type="ECO:0000256" key="4">
    <source>
        <dbReference type="SAM" id="MobiDB-lite"/>
    </source>
</evidence>
<dbReference type="AlphaFoldDB" id="A0AAQ0BZQ9"/>
<dbReference type="GO" id="GO:0005576">
    <property type="term" value="C:extracellular region"/>
    <property type="evidence" value="ECO:0007669"/>
    <property type="project" value="UniProtKB-SubCell"/>
</dbReference>
<proteinExistence type="predicted"/>
<dbReference type="PRINTS" id="PR00313">
    <property type="entry name" value="CABNDNGRPT"/>
</dbReference>
<keyword evidence="2" id="KW-0964">Secreted</keyword>
<sequence>MAGLPDVQLHPETENPGPCIRGALASSAGLGGGEKMAAINGSDNSETLEGTDSKDTLNGGAGDDTLYGEGGNDNLNGQAGDDTLYGGDGNDVLNGQQGDDSLYGDAGDDILHGQEGNDSLAGGDGDGDGDDRLTGHEGDDTLTGGAGADGFHYSFEVVEDEAVSERFTDWLIANGRGDYIGEDGQLLDGTGQGDFAKNYNQWLDYLVTKYDLAGGQDYTIALNQTTSGEPSVWVDGVDVLAGQLSEGEDFTFTTGRTLQTRYYSDLFSFGSGLTATSTDGHDTITDFVQGEDILDFSGLTAAQFDELFGIAQTDADDDGAIDDTVLTITGDDSWSLTLVGVTGFNPDSDIQFATPV</sequence>
<organism evidence="5 6">
    <name type="scientific">Azotobacter chroococcum</name>
    <dbReference type="NCBI Taxonomy" id="353"/>
    <lineage>
        <taxon>Bacteria</taxon>
        <taxon>Pseudomonadati</taxon>
        <taxon>Pseudomonadota</taxon>
        <taxon>Gammaproteobacteria</taxon>
        <taxon>Pseudomonadales</taxon>
        <taxon>Pseudomonadaceae</taxon>
        <taxon>Azotobacter</taxon>
    </lineage>
</organism>
<evidence type="ECO:0000256" key="1">
    <source>
        <dbReference type="ARBA" id="ARBA00004613"/>
    </source>
</evidence>
<dbReference type="InterPro" id="IPR050557">
    <property type="entry name" value="RTX_toxin/Mannuronan_C5-epim"/>
</dbReference>
<gene>
    <name evidence="5" type="ORF">GKQ51_01325</name>
</gene>
<keyword evidence="3" id="KW-0106">Calcium</keyword>
<dbReference type="EMBL" id="CP066310">
    <property type="protein sequence ID" value="QQE89040.1"/>
    <property type="molecule type" value="Genomic_DNA"/>
</dbReference>
<evidence type="ECO:0000313" key="5">
    <source>
        <dbReference type="EMBL" id="QQE89040.1"/>
    </source>
</evidence>
<dbReference type="InterPro" id="IPR001343">
    <property type="entry name" value="Hemolysn_Ca-bd"/>
</dbReference>
<dbReference type="PANTHER" id="PTHR38340">
    <property type="entry name" value="S-LAYER PROTEIN"/>
    <property type="match status" value="1"/>
</dbReference>
<reference evidence="5 6" key="1">
    <citation type="submission" date="2020-12" db="EMBL/GenBank/DDBJ databases">
        <title>Genomic Analysis and Response surface optimization of nitrogen-fixing conditions for A. chroococcum strain HR1, Isolation from rhizosphere soil.</title>
        <authorList>
            <person name="Li J."/>
            <person name="Yang H."/>
            <person name="Liu H."/>
            <person name="Wang C."/>
            <person name="Tian Y."/>
            <person name="Lu X.Y."/>
        </authorList>
    </citation>
    <scope>NUCLEOTIDE SEQUENCE [LARGE SCALE GENOMIC DNA]</scope>
    <source>
        <strain evidence="5 6">HR1</strain>
    </source>
</reference>
<comment type="subcellular location">
    <subcellularLocation>
        <location evidence="1">Secreted</location>
    </subcellularLocation>
</comment>